<comment type="similarity">
    <text evidence="1">Belongs to the ZPR1 family.</text>
</comment>
<evidence type="ECO:0000256" key="3">
    <source>
        <dbReference type="ARBA" id="ARBA00022771"/>
    </source>
</evidence>
<evidence type="ECO:0000256" key="1">
    <source>
        <dbReference type="ARBA" id="ARBA00008354"/>
    </source>
</evidence>
<dbReference type="InterPro" id="IPR056180">
    <property type="entry name" value="ZPR1_jr_dom"/>
</dbReference>
<evidence type="ECO:0000256" key="4">
    <source>
        <dbReference type="ARBA" id="ARBA00022833"/>
    </source>
</evidence>
<name>A0A328PZT1_9EURY</name>
<dbReference type="Gene3D" id="2.60.120.1040">
    <property type="entry name" value="ZPR1, A/B domain"/>
    <property type="match status" value="1"/>
</dbReference>
<dbReference type="GO" id="GO:0008270">
    <property type="term" value="F:zinc ion binding"/>
    <property type="evidence" value="ECO:0007669"/>
    <property type="project" value="UniProtKB-KW"/>
</dbReference>
<evidence type="ECO:0000313" key="6">
    <source>
        <dbReference type="EMBL" id="RAP03492.1"/>
    </source>
</evidence>
<dbReference type="NCBIfam" id="TIGR00340">
    <property type="entry name" value="zpr1_rel"/>
    <property type="match status" value="1"/>
</dbReference>
<dbReference type="AlphaFoldDB" id="A0A328PZT1"/>
<evidence type="ECO:0000313" key="7">
    <source>
        <dbReference type="Proteomes" id="UP000248557"/>
    </source>
</evidence>
<comment type="caution">
    <text evidence="6">The sequence shown here is derived from an EMBL/GenBank/DDBJ whole genome shotgun (WGS) entry which is preliminary data.</text>
</comment>
<keyword evidence="4" id="KW-0862">Zinc</keyword>
<keyword evidence="3" id="KW-0863">Zinc-finger</keyword>
<dbReference type="GeneID" id="3855681"/>
<dbReference type="InterPro" id="IPR004457">
    <property type="entry name" value="Znf_ZPR1"/>
</dbReference>
<dbReference type="PANTHER" id="PTHR10876:SF0">
    <property type="entry name" value="ZINC FINGER PROTEIN ZPR1"/>
    <property type="match status" value="1"/>
</dbReference>
<dbReference type="OMA" id="MDPFGNS"/>
<feature type="domain" description="Zinc finger ZPR1-type" evidence="5">
    <location>
        <begin position="14"/>
        <end position="173"/>
    </location>
</feature>
<evidence type="ECO:0000256" key="2">
    <source>
        <dbReference type="ARBA" id="ARBA00022723"/>
    </source>
</evidence>
<dbReference type="EMBL" id="NGJK01000021">
    <property type="protein sequence ID" value="RAP03492.1"/>
    <property type="molecule type" value="Genomic_DNA"/>
</dbReference>
<dbReference type="InterPro" id="IPR004470">
    <property type="entry name" value="ZPR1-like_arc"/>
</dbReference>
<dbReference type="PANTHER" id="PTHR10876">
    <property type="entry name" value="ZINC FINGER PROTEIN ZPR1"/>
    <property type="match status" value="1"/>
</dbReference>
<keyword evidence="2" id="KW-0479">Metal-binding</keyword>
<dbReference type="Gene3D" id="2.20.25.420">
    <property type="entry name" value="ZPR1, zinc finger domain"/>
    <property type="match status" value="1"/>
</dbReference>
<dbReference type="Pfam" id="PF03367">
    <property type="entry name" value="Zn_ribbon_ZPR1"/>
    <property type="match status" value="1"/>
</dbReference>
<dbReference type="Pfam" id="PF22794">
    <property type="entry name" value="jr-ZPR1"/>
    <property type="match status" value="1"/>
</dbReference>
<protein>
    <recommendedName>
        <fullName evidence="5">Zinc finger ZPR1-type domain-containing protein</fullName>
    </recommendedName>
</protein>
<dbReference type="RefSeq" id="WP_011406008.1">
    <property type="nucleotide sequence ID" value="NZ_CATZNA010000004.1"/>
</dbReference>
<organism evidence="6 7">
    <name type="scientific">Methanosphaera stadtmanae</name>
    <dbReference type="NCBI Taxonomy" id="2317"/>
    <lineage>
        <taxon>Archaea</taxon>
        <taxon>Methanobacteriati</taxon>
        <taxon>Methanobacteriota</taxon>
        <taxon>Methanomada group</taxon>
        <taxon>Methanobacteria</taxon>
        <taxon>Methanobacteriales</taxon>
        <taxon>Methanobacteriaceae</taxon>
        <taxon>Methanosphaera</taxon>
    </lineage>
</organism>
<proteinExistence type="inferred from homology"/>
<dbReference type="NCBIfam" id="TIGR00310">
    <property type="entry name" value="ZPR1_znf"/>
    <property type="match status" value="1"/>
</dbReference>
<dbReference type="InterPro" id="IPR042452">
    <property type="entry name" value="ZPR1_Znf1/2"/>
</dbReference>
<evidence type="ECO:0000259" key="5">
    <source>
        <dbReference type="SMART" id="SM00709"/>
    </source>
</evidence>
<dbReference type="SMART" id="SM00709">
    <property type="entry name" value="Zpr1"/>
    <property type="match status" value="1"/>
</dbReference>
<sequence length="198" mass="21840">MDEKTFNNNDLMKSDCPVCGGHKTLSITNKTDNIPYFGDILETSVSCSECGYQSSDSISLEHNEPARFTLKINNTKLNTRVAKSQTATITIPHLGLKVEPGPKSDGYVSNVEGILNRFEEAVLRAIKLEGAEISKEVQDNALNIIELITKVKMGDMEVDLILEDPFGNSVIDDDDAQKELLTQEEADKLQTGFTTIDQ</sequence>
<gene>
    <name evidence="6" type="ORF">CA615_02060</name>
</gene>
<accession>A0A328PZT1</accession>
<reference evidence="6 7" key="1">
    <citation type="submission" date="2017-05" db="EMBL/GenBank/DDBJ databases">
        <title>Host range expansion of the Methanosphaera genus to humans and monogastric animals involves recent and extensive reduction in genome content.</title>
        <authorList>
            <person name="Hoedt E.C."/>
            <person name="Volmer J.G."/>
            <person name="Parks D.H."/>
            <person name="Rosewarne C.P."/>
            <person name="Denman S.E."/>
            <person name="Mcsweeney C.S."/>
            <person name="O Cuiv P."/>
            <person name="Hugenholtz P."/>
            <person name="Tyson G.W."/>
            <person name="Morrison M."/>
        </authorList>
    </citation>
    <scope>NUCLEOTIDE SEQUENCE [LARGE SCALE GENOMIC DNA]</scope>
    <source>
        <strain evidence="6 7">PA5</strain>
    </source>
</reference>
<dbReference type="Proteomes" id="UP000248557">
    <property type="component" value="Unassembled WGS sequence"/>
</dbReference>
<dbReference type="InterPro" id="IPR042451">
    <property type="entry name" value="ZPR1_A/B_dom"/>
</dbReference>
<dbReference type="InterPro" id="IPR040141">
    <property type="entry name" value="ZPR1"/>
</dbReference>